<evidence type="ECO:0000313" key="3">
    <source>
        <dbReference type="Proteomes" id="UP000199470"/>
    </source>
</evidence>
<evidence type="ECO:0000313" key="2">
    <source>
        <dbReference type="EMBL" id="SFM21802.1"/>
    </source>
</evidence>
<proteinExistence type="predicted"/>
<feature type="transmembrane region" description="Helical" evidence="1">
    <location>
        <begin position="56"/>
        <end position="79"/>
    </location>
</feature>
<keyword evidence="1" id="KW-0472">Membrane</keyword>
<keyword evidence="1" id="KW-1133">Transmembrane helix</keyword>
<dbReference type="STRING" id="758825.SAMN02982985_03217"/>
<evidence type="ECO:0000256" key="1">
    <source>
        <dbReference type="SAM" id="Phobius"/>
    </source>
</evidence>
<accession>A0A1I4P207</accession>
<protein>
    <submittedName>
        <fullName evidence="2">Uncharacterized protein</fullName>
    </submittedName>
</protein>
<keyword evidence="3" id="KW-1185">Reference proteome</keyword>
<keyword evidence="1" id="KW-0812">Transmembrane</keyword>
<sequence length="97" mass="10028">MVNWICICVAGLAALGLYLASPHQTLWRAALARATLLRWLALPLLAGAVASAASAYGAWCGVCIALAGFMMTLVALPYLDAGLHGRKPAKAGARHVG</sequence>
<gene>
    <name evidence="2" type="ORF">SAMN02982985_03217</name>
</gene>
<reference evidence="2 3" key="1">
    <citation type="submission" date="2016-10" db="EMBL/GenBank/DDBJ databases">
        <authorList>
            <person name="de Groot N.N."/>
        </authorList>
    </citation>
    <scope>NUCLEOTIDE SEQUENCE [LARGE SCALE GENOMIC DNA]</scope>
    <source>
        <strain evidence="2 3">ATCC 43154</strain>
    </source>
</reference>
<name>A0A1I4P207_9BURK</name>
<organism evidence="2 3">
    <name type="scientific">Rugamonas rubra</name>
    <dbReference type="NCBI Taxonomy" id="758825"/>
    <lineage>
        <taxon>Bacteria</taxon>
        <taxon>Pseudomonadati</taxon>
        <taxon>Pseudomonadota</taxon>
        <taxon>Betaproteobacteria</taxon>
        <taxon>Burkholderiales</taxon>
        <taxon>Oxalobacteraceae</taxon>
        <taxon>Telluria group</taxon>
        <taxon>Rugamonas</taxon>
    </lineage>
</organism>
<dbReference type="EMBL" id="FOTW01000015">
    <property type="protein sequence ID" value="SFM21802.1"/>
    <property type="molecule type" value="Genomic_DNA"/>
</dbReference>
<dbReference type="AlphaFoldDB" id="A0A1I4P207"/>
<dbReference type="Proteomes" id="UP000199470">
    <property type="component" value="Unassembled WGS sequence"/>
</dbReference>